<dbReference type="InterPro" id="IPR018247">
    <property type="entry name" value="EF_Hand_1_Ca_BS"/>
</dbReference>
<organism evidence="2">
    <name type="scientific">uncultured Caudovirales phage</name>
    <dbReference type="NCBI Taxonomy" id="2100421"/>
    <lineage>
        <taxon>Viruses</taxon>
        <taxon>Duplodnaviria</taxon>
        <taxon>Heunggongvirae</taxon>
        <taxon>Uroviricota</taxon>
        <taxon>Caudoviricetes</taxon>
        <taxon>Peduoviridae</taxon>
        <taxon>Maltschvirus</taxon>
        <taxon>Maltschvirus maltsch</taxon>
    </lineage>
</organism>
<evidence type="ECO:0000313" key="2">
    <source>
        <dbReference type="EMBL" id="CAB4218936.1"/>
    </source>
</evidence>
<evidence type="ECO:0000256" key="1">
    <source>
        <dbReference type="SAM" id="MobiDB-lite"/>
    </source>
</evidence>
<gene>
    <name evidence="2" type="ORF">UFOVP1604_56</name>
</gene>
<feature type="region of interest" description="Disordered" evidence="1">
    <location>
        <begin position="1"/>
        <end position="34"/>
    </location>
</feature>
<evidence type="ECO:0008006" key="3">
    <source>
        <dbReference type="Google" id="ProtNLM"/>
    </source>
</evidence>
<sequence length="227" mass="25836">MGKFGKNRLPKFMNKPDDRIGSNPHIQEDSQDDEMQPIIVSMSGHGDDHAMIVIRTKSGEELELRFDYDGEGMLTAQHGEHEYSIPVEIEVVSDEDHEDVYEAAKKLSAKQKKFLDKDGNGELNKKDFLLLNKNKKKDTEGKVAETFESFVNECWTPMEEGYNLAMSEEAKRAIKALCEEMLIQEAQRCDEDADPMHTYENYLNECGSYMTECMMEAAASIPVANTY</sequence>
<dbReference type="EMBL" id="LR797474">
    <property type="protein sequence ID" value="CAB4218936.1"/>
    <property type="molecule type" value="Genomic_DNA"/>
</dbReference>
<accession>A0A6J5SVA3</accession>
<dbReference type="PROSITE" id="PS00018">
    <property type="entry name" value="EF_HAND_1"/>
    <property type="match status" value="1"/>
</dbReference>
<proteinExistence type="predicted"/>
<reference evidence="2" key="1">
    <citation type="submission" date="2020-05" db="EMBL/GenBank/DDBJ databases">
        <authorList>
            <person name="Chiriac C."/>
            <person name="Salcher M."/>
            <person name="Ghai R."/>
            <person name="Kavagutti S V."/>
        </authorList>
    </citation>
    <scope>NUCLEOTIDE SEQUENCE</scope>
</reference>
<name>A0A6J5SVA3_9CAUD</name>
<protein>
    <recommendedName>
        <fullName evidence="3">EF-hand domain-containing protein</fullName>
    </recommendedName>
</protein>